<evidence type="ECO:0000256" key="14">
    <source>
        <dbReference type="ARBA" id="ARBA00022694"/>
    </source>
</evidence>
<evidence type="ECO:0000256" key="10">
    <source>
        <dbReference type="ARBA" id="ARBA00022490"/>
    </source>
</evidence>
<name>A0A1X7RAA5_9SACH</name>
<keyword evidence="17" id="KW-0378">Hydrolase</keyword>
<evidence type="ECO:0000256" key="3">
    <source>
        <dbReference type="ARBA" id="ARBA00004574"/>
    </source>
</evidence>
<reference evidence="29 30" key="1">
    <citation type="submission" date="2017-04" db="EMBL/GenBank/DDBJ databases">
        <authorList>
            <person name="Afonso C.L."/>
            <person name="Miller P.J."/>
            <person name="Scott M.A."/>
            <person name="Spackman E."/>
            <person name="Goraichik I."/>
            <person name="Dimitrov K.M."/>
            <person name="Suarez D.L."/>
            <person name="Swayne D.E."/>
        </authorList>
    </citation>
    <scope>NUCLEOTIDE SEQUENCE [LARGE SCALE GENOMIC DNA]</scope>
</reference>
<dbReference type="PANTHER" id="PTHR12209">
    <property type="entry name" value="NON-SPECIFIC SERINE/THREONINE PROTEIN KINASE"/>
    <property type="match status" value="1"/>
</dbReference>
<evidence type="ECO:0000256" key="7">
    <source>
        <dbReference type="ARBA" id="ARBA00013948"/>
    </source>
</evidence>
<keyword evidence="15" id="KW-0547">Nucleotide-binding</keyword>
<evidence type="ECO:0000256" key="19">
    <source>
        <dbReference type="ARBA" id="ARBA00022895"/>
    </source>
</evidence>
<keyword evidence="13" id="KW-0808">Transferase</keyword>
<evidence type="ECO:0000256" key="16">
    <source>
        <dbReference type="ARBA" id="ARBA00022777"/>
    </source>
</evidence>
<evidence type="ECO:0000256" key="23">
    <source>
        <dbReference type="ARBA" id="ARBA00023242"/>
    </source>
</evidence>
<organism evidence="29 30">
    <name type="scientific">Maudiozyma saulgeensis</name>
    <dbReference type="NCBI Taxonomy" id="1789683"/>
    <lineage>
        <taxon>Eukaryota</taxon>
        <taxon>Fungi</taxon>
        <taxon>Dikarya</taxon>
        <taxon>Ascomycota</taxon>
        <taxon>Saccharomycotina</taxon>
        <taxon>Saccharomycetes</taxon>
        <taxon>Saccharomycetales</taxon>
        <taxon>Saccharomycetaceae</taxon>
        <taxon>Maudiozyma</taxon>
    </lineage>
</organism>
<evidence type="ECO:0000256" key="5">
    <source>
        <dbReference type="ARBA" id="ARBA00011534"/>
    </source>
</evidence>
<dbReference type="GO" id="GO:0070525">
    <property type="term" value="P:tRNA threonylcarbamoyladenosine metabolic process"/>
    <property type="evidence" value="ECO:0007669"/>
    <property type="project" value="TreeGrafter"/>
</dbReference>
<evidence type="ECO:0000256" key="4">
    <source>
        <dbReference type="ARBA" id="ARBA00010630"/>
    </source>
</evidence>
<dbReference type="GO" id="GO:0004674">
    <property type="term" value="F:protein serine/threonine kinase activity"/>
    <property type="evidence" value="ECO:0007669"/>
    <property type="project" value="UniProtKB-KW"/>
</dbReference>
<protein>
    <recommendedName>
        <fullName evidence="8">EKC/KEOPS complex subunit BUD32</fullName>
        <ecNumber evidence="6">2.7.11.1</ecNumber>
    </recommendedName>
    <alternativeName>
        <fullName evidence="24 25">Atypical Serine/threonine protein kinase BUD32</fullName>
    </alternativeName>
    <alternativeName>
        <fullName evidence="7">EKC/KEOPS complex subunit bud32</fullName>
    </alternativeName>
</protein>
<keyword evidence="18" id="KW-0067">ATP-binding</keyword>
<keyword evidence="9" id="KW-0158">Chromosome</keyword>
<keyword evidence="10" id="KW-0963">Cytoplasm</keyword>
<dbReference type="Proteomes" id="UP000196158">
    <property type="component" value="Unassembled WGS sequence"/>
</dbReference>
<keyword evidence="12" id="KW-0597">Phosphoprotein</keyword>
<dbReference type="GO" id="GO:0005634">
    <property type="term" value="C:nucleus"/>
    <property type="evidence" value="ECO:0007669"/>
    <property type="project" value="UniProtKB-SubCell"/>
</dbReference>
<evidence type="ECO:0000256" key="22">
    <source>
        <dbReference type="ARBA" id="ARBA00023163"/>
    </source>
</evidence>
<dbReference type="GO" id="GO:0005829">
    <property type="term" value="C:cytosol"/>
    <property type="evidence" value="ECO:0007669"/>
    <property type="project" value="TreeGrafter"/>
</dbReference>
<dbReference type="PROSITE" id="PS00109">
    <property type="entry name" value="PROTEIN_KINASE_TYR"/>
    <property type="match status" value="1"/>
</dbReference>
<dbReference type="SUPFAM" id="SSF56112">
    <property type="entry name" value="Protein kinase-like (PK-like)"/>
    <property type="match status" value="1"/>
</dbReference>
<dbReference type="GO" id="GO:0016787">
    <property type="term" value="F:hydrolase activity"/>
    <property type="evidence" value="ECO:0007669"/>
    <property type="project" value="UniProtKB-KW"/>
</dbReference>
<dbReference type="STRING" id="1789683.A0A1X7RAA5"/>
<evidence type="ECO:0000256" key="12">
    <source>
        <dbReference type="ARBA" id="ARBA00022553"/>
    </source>
</evidence>
<dbReference type="Gene3D" id="1.10.510.10">
    <property type="entry name" value="Transferase(Phosphotransferase) domain 1"/>
    <property type="match status" value="1"/>
</dbReference>
<keyword evidence="11" id="KW-0723">Serine/threonine-protein kinase</keyword>
<evidence type="ECO:0000256" key="9">
    <source>
        <dbReference type="ARBA" id="ARBA00022454"/>
    </source>
</evidence>
<dbReference type="InterPro" id="IPR008266">
    <property type="entry name" value="Tyr_kinase_AS"/>
</dbReference>
<keyword evidence="23" id="KW-0539">Nucleus</keyword>
<comment type="catalytic activity">
    <reaction evidence="26">
        <text>L-threonyl-[protein] + ATP = O-phospho-L-threonyl-[protein] + ADP + H(+)</text>
        <dbReference type="Rhea" id="RHEA:46608"/>
        <dbReference type="Rhea" id="RHEA-COMP:11060"/>
        <dbReference type="Rhea" id="RHEA-COMP:11605"/>
        <dbReference type="ChEBI" id="CHEBI:15378"/>
        <dbReference type="ChEBI" id="CHEBI:30013"/>
        <dbReference type="ChEBI" id="CHEBI:30616"/>
        <dbReference type="ChEBI" id="CHEBI:61977"/>
        <dbReference type="ChEBI" id="CHEBI:456216"/>
        <dbReference type="EC" id="2.7.11.1"/>
    </reaction>
</comment>
<evidence type="ECO:0000256" key="1">
    <source>
        <dbReference type="ARBA" id="ARBA00004123"/>
    </source>
</evidence>
<keyword evidence="21" id="KW-0010">Activator</keyword>
<keyword evidence="20" id="KW-0805">Transcription regulation</keyword>
<dbReference type="PANTHER" id="PTHR12209:SF0">
    <property type="entry name" value="EKC_KEOPS COMPLEX SUBUNIT TP53RK"/>
    <property type="match status" value="1"/>
</dbReference>
<gene>
    <name evidence="29" type="ORF">KASA_0H01925G</name>
</gene>
<evidence type="ECO:0000256" key="26">
    <source>
        <dbReference type="ARBA" id="ARBA00047899"/>
    </source>
</evidence>
<dbReference type="OrthoDB" id="3399at2759"/>
<evidence type="ECO:0000256" key="6">
    <source>
        <dbReference type="ARBA" id="ARBA00012513"/>
    </source>
</evidence>
<dbReference type="PROSITE" id="PS50011">
    <property type="entry name" value="PROTEIN_KINASE_DOM"/>
    <property type="match status" value="1"/>
</dbReference>
<evidence type="ECO:0000256" key="18">
    <source>
        <dbReference type="ARBA" id="ARBA00022840"/>
    </source>
</evidence>
<evidence type="ECO:0000256" key="11">
    <source>
        <dbReference type="ARBA" id="ARBA00022527"/>
    </source>
</evidence>
<comment type="subunit">
    <text evidence="5">Component of the EKC/KEOPS complex composed of at least BUD32, CGI121, GON7, KAE1 and PCC1; the whole complex dimerizes.</text>
</comment>
<evidence type="ECO:0000256" key="15">
    <source>
        <dbReference type="ARBA" id="ARBA00022741"/>
    </source>
</evidence>
<evidence type="ECO:0000313" key="29">
    <source>
        <dbReference type="EMBL" id="SMN22390.1"/>
    </source>
</evidence>
<dbReference type="AlphaFoldDB" id="A0A1X7RAA5"/>
<proteinExistence type="inferred from homology"/>
<comment type="catalytic activity">
    <reaction evidence="27">
        <text>L-seryl-[protein] + ATP = O-phospho-L-seryl-[protein] + ADP + H(+)</text>
        <dbReference type="Rhea" id="RHEA:17989"/>
        <dbReference type="Rhea" id="RHEA-COMP:9863"/>
        <dbReference type="Rhea" id="RHEA-COMP:11604"/>
        <dbReference type="ChEBI" id="CHEBI:15378"/>
        <dbReference type="ChEBI" id="CHEBI:29999"/>
        <dbReference type="ChEBI" id="CHEBI:30616"/>
        <dbReference type="ChEBI" id="CHEBI:83421"/>
        <dbReference type="ChEBI" id="CHEBI:456216"/>
        <dbReference type="EC" id="2.7.11.1"/>
    </reaction>
</comment>
<evidence type="ECO:0000313" key="30">
    <source>
        <dbReference type="Proteomes" id="UP000196158"/>
    </source>
</evidence>
<dbReference type="GO" id="GO:0000408">
    <property type="term" value="C:EKC/KEOPS complex"/>
    <property type="evidence" value="ECO:0007669"/>
    <property type="project" value="TreeGrafter"/>
</dbReference>
<evidence type="ECO:0000256" key="20">
    <source>
        <dbReference type="ARBA" id="ARBA00023015"/>
    </source>
</evidence>
<evidence type="ECO:0000259" key="28">
    <source>
        <dbReference type="PROSITE" id="PS50011"/>
    </source>
</evidence>
<evidence type="ECO:0000256" key="27">
    <source>
        <dbReference type="ARBA" id="ARBA00048679"/>
    </source>
</evidence>
<evidence type="ECO:0000256" key="2">
    <source>
        <dbReference type="ARBA" id="ARBA00004496"/>
    </source>
</evidence>
<evidence type="ECO:0000256" key="25">
    <source>
        <dbReference type="ARBA" id="ARBA00033194"/>
    </source>
</evidence>
<evidence type="ECO:0000256" key="24">
    <source>
        <dbReference type="ARBA" id="ARBA00030980"/>
    </source>
</evidence>
<dbReference type="FunFam" id="1.10.510.10:FF:000745">
    <property type="entry name" value="Serine/threonine-protein kinase BUD32"/>
    <property type="match status" value="1"/>
</dbReference>
<keyword evidence="30" id="KW-1185">Reference proteome</keyword>
<keyword evidence="16 29" id="KW-0418">Kinase</keyword>
<dbReference type="EC" id="2.7.11.1" evidence="6"/>
<dbReference type="Gene3D" id="3.30.200.20">
    <property type="entry name" value="Phosphorylase Kinase, domain 1"/>
    <property type="match status" value="1"/>
</dbReference>
<dbReference type="InterPro" id="IPR011009">
    <property type="entry name" value="Kinase-like_dom_sf"/>
</dbReference>
<evidence type="ECO:0000256" key="8">
    <source>
        <dbReference type="ARBA" id="ARBA00019973"/>
    </source>
</evidence>
<dbReference type="GO" id="GO:0005524">
    <property type="term" value="F:ATP binding"/>
    <property type="evidence" value="ECO:0007669"/>
    <property type="project" value="UniProtKB-KW"/>
</dbReference>
<evidence type="ECO:0000256" key="17">
    <source>
        <dbReference type="ARBA" id="ARBA00022801"/>
    </source>
</evidence>
<accession>A0A1X7RAA5</accession>
<dbReference type="GO" id="GO:0000781">
    <property type="term" value="C:chromosome, telomeric region"/>
    <property type="evidence" value="ECO:0007669"/>
    <property type="project" value="UniProtKB-SubCell"/>
</dbReference>
<feature type="domain" description="Protein kinase" evidence="28">
    <location>
        <begin position="16"/>
        <end position="267"/>
    </location>
</feature>
<dbReference type="InterPro" id="IPR000719">
    <property type="entry name" value="Prot_kinase_dom"/>
</dbReference>
<keyword evidence="22" id="KW-0804">Transcription</keyword>
<dbReference type="GO" id="GO:0008033">
    <property type="term" value="P:tRNA processing"/>
    <property type="evidence" value="ECO:0007669"/>
    <property type="project" value="UniProtKB-KW"/>
</dbReference>
<dbReference type="Pfam" id="PF06293">
    <property type="entry name" value="Kdo"/>
    <property type="match status" value="1"/>
</dbReference>
<evidence type="ECO:0000256" key="21">
    <source>
        <dbReference type="ARBA" id="ARBA00023159"/>
    </source>
</evidence>
<comment type="similarity">
    <text evidence="4">Belongs to the protein kinase superfamily. BUD32 family.</text>
</comment>
<comment type="subcellular location">
    <subcellularLocation>
        <location evidence="3">Chromosome</location>
        <location evidence="3">Telomere</location>
    </subcellularLocation>
    <subcellularLocation>
        <location evidence="2">Cytoplasm</location>
    </subcellularLocation>
    <subcellularLocation>
        <location evidence="1">Nucleus</location>
    </subcellularLocation>
</comment>
<keyword evidence="14" id="KW-0819">tRNA processing</keyword>
<keyword evidence="19" id="KW-0779">Telomere</keyword>
<sequence length="267" mass="30412">MSQEIVDAVSQYLTPNVPIKLISQGAEAVVFTTPVHPYCPSNEITKDSKPVQYIIKYRSPKKYRHPVIDKQLTKHRTLSESRLLGKLYLIEGLHVPKLIATDAYNGYIWQEFLGEDLPNDCGFSNLKNYLWMNAKDPYNDVVKDTLFKVGEQIGLLHINDYCHGDLTSSNIVLVRDTNGTNWIPYLIDFGLGSQSNMVEDKGVDLYVLERAIISTHSSFSDKYNDWLIEGFSSVYKKQGKGGVQKLNEVLKRFADVRMRGRKRSMIG</sequence>
<evidence type="ECO:0000256" key="13">
    <source>
        <dbReference type="ARBA" id="ARBA00022679"/>
    </source>
</evidence>
<dbReference type="EMBL" id="FXLY01000011">
    <property type="protein sequence ID" value="SMN22390.1"/>
    <property type="molecule type" value="Genomic_DNA"/>
</dbReference>